<name>A0A084B6U7_STACB</name>
<proteinExistence type="predicted"/>
<evidence type="ECO:0000256" key="1">
    <source>
        <dbReference type="SAM" id="MobiDB-lite"/>
    </source>
</evidence>
<dbReference type="Proteomes" id="UP000028045">
    <property type="component" value="Unassembled WGS sequence"/>
</dbReference>
<organism evidence="2 3">
    <name type="scientific">Stachybotrys chartarum (strain CBS 109288 / IBT 7711)</name>
    <name type="common">Toxic black mold</name>
    <name type="synonym">Stilbospora chartarum</name>
    <dbReference type="NCBI Taxonomy" id="1280523"/>
    <lineage>
        <taxon>Eukaryota</taxon>
        <taxon>Fungi</taxon>
        <taxon>Dikarya</taxon>
        <taxon>Ascomycota</taxon>
        <taxon>Pezizomycotina</taxon>
        <taxon>Sordariomycetes</taxon>
        <taxon>Hypocreomycetidae</taxon>
        <taxon>Hypocreales</taxon>
        <taxon>Stachybotryaceae</taxon>
        <taxon>Stachybotrys</taxon>
    </lineage>
</organism>
<feature type="compositionally biased region" description="Low complexity" evidence="1">
    <location>
        <begin position="319"/>
        <end position="331"/>
    </location>
</feature>
<reference evidence="2 3" key="1">
    <citation type="journal article" date="2014" name="BMC Genomics">
        <title>Comparative genome sequencing reveals chemotype-specific gene clusters in the toxigenic black mold Stachybotrys.</title>
        <authorList>
            <person name="Semeiks J."/>
            <person name="Borek D."/>
            <person name="Otwinowski Z."/>
            <person name="Grishin N.V."/>
        </authorList>
    </citation>
    <scope>NUCLEOTIDE SEQUENCE [LARGE SCALE GENOMIC DNA]</scope>
    <source>
        <strain evidence="3">CBS 109288 / IBT 7711</strain>
    </source>
</reference>
<dbReference type="OrthoDB" id="5221663at2759"/>
<gene>
    <name evidence="2" type="ORF">S7711_01396</name>
</gene>
<dbReference type="HOGENOM" id="CLU_035068_0_0_1"/>
<protein>
    <submittedName>
        <fullName evidence="2">Uncharacterized protein</fullName>
    </submittedName>
</protein>
<feature type="region of interest" description="Disordered" evidence="1">
    <location>
        <begin position="312"/>
        <end position="337"/>
    </location>
</feature>
<accession>A0A084B6U7</accession>
<sequence>MSRPDTVGTLLADIANLVSEGLRIFSFADKRQWGPDEHEQTRALQEVLEEAKKDFQELSPLLNGQFQYEHDRNHDSVEELRALRHQFHLHVQTLKDWARSGGPINPTWLRETRSLQRALHRAQCRAARRIHASEQESSARCLGAFLVHRVHRSWSHRGAVGEAEYQKMCVEELMACKRVGNFERFGDHDIAFVCDFCDGHMIWEDLAAVPTRRAGQNGFTLPVVAQPPPKNPTAEWQTIGITKTTREEREIVFAPVVIANHIPPMHRDWQARLLCPICEDIGGRPQEAGDDEDPWRPDGEFDDVAALQEHLEWEHAAETKTPPATTSKSSTNSCSVM</sequence>
<keyword evidence="3" id="KW-1185">Reference proteome</keyword>
<dbReference type="EMBL" id="KL647853">
    <property type="protein sequence ID" value="KEY73276.1"/>
    <property type="molecule type" value="Genomic_DNA"/>
</dbReference>
<evidence type="ECO:0000313" key="3">
    <source>
        <dbReference type="Proteomes" id="UP000028045"/>
    </source>
</evidence>
<evidence type="ECO:0000313" key="2">
    <source>
        <dbReference type="EMBL" id="KEY73276.1"/>
    </source>
</evidence>
<dbReference type="AlphaFoldDB" id="A0A084B6U7"/>